<dbReference type="InterPro" id="IPR043128">
    <property type="entry name" value="Rev_trsase/Diguanyl_cyclase"/>
</dbReference>
<feature type="domain" description="GGDEF" evidence="4">
    <location>
        <begin position="168"/>
        <end position="299"/>
    </location>
</feature>
<protein>
    <recommendedName>
        <fullName evidence="2">diguanylate cyclase</fullName>
        <ecNumber evidence="2">2.7.7.65</ecNumber>
    </recommendedName>
</protein>
<dbReference type="PANTHER" id="PTHR45138:SF9">
    <property type="entry name" value="DIGUANYLATE CYCLASE DGCM-RELATED"/>
    <property type="match status" value="1"/>
</dbReference>
<dbReference type="SMART" id="SM00267">
    <property type="entry name" value="GGDEF"/>
    <property type="match status" value="1"/>
</dbReference>
<evidence type="ECO:0000256" key="2">
    <source>
        <dbReference type="ARBA" id="ARBA00012528"/>
    </source>
</evidence>
<dbReference type="GO" id="GO:0005886">
    <property type="term" value="C:plasma membrane"/>
    <property type="evidence" value="ECO:0007669"/>
    <property type="project" value="TreeGrafter"/>
</dbReference>
<dbReference type="SUPFAM" id="SSF55073">
    <property type="entry name" value="Nucleotide cyclase"/>
    <property type="match status" value="1"/>
</dbReference>
<dbReference type="Gene3D" id="3.30.70.270">
    <property type="match status" value="1"/>
</dbReference>
<dbReference type="PANTHER" id="PTHR45138">
    <property type="entry name" value="REGULATORY COMPONENTS OF SENSORY TRANSDUCTION SYSTEM"/>
    <property type="match status" value="1"/>
</dbReference>
<evidence type="ECO:0000256" key="1">
    <source>
        <dbReference type="ARBA" id="ARBA00001946"/>
    </source>
</evidence>
<evidence type="ECO:0000313" key="5">
    <source>
        <dbReference type="EMBL" id="BBL70205.1"/>
    </source>
</evidence>
<dbReference type="InterPro" id="IPR050469">
    <property type="entry name" value="Diguanylate_Cyclase"/>
</dbReference>
<dbReference type="KEGG" id="moz:MoryE10_08110"/>
<dbReference type="AlphaFoldDB" id="A0A8D4VLU9"/>
<dbReference type="FunFam" id="3.30.70.270:FF:000001">
    <property type="entry name" value="Diguanylate cyclase domain protein"/>
    <property type="match status" value="1"/>
</dbReference>
<comment type="catalytic activity">
    <reaction evidence="3">
        <text>2 GTP = 3',3'-c-di-GMP + 2 diphosphate</text>
        <dbReference type="Rhea" id="RHEA:24898"/>
        <dbReference type="ChEBI" id="CHEBI:33019"/>
        <dbReference type="ChEBI" id="CHEBI:37565"/>
        <dbReference type="ChEBI" id="CHEBI:58805"/>
        <dbReference type="EC" id="2.7.7.65"/>
    </reaction>
</comment>
<dbReference type="GO" id="GO:0043709">
    <property type="term" value="P:cell adhesion involved in single-species biofilm formation"/>
    <property type="evidence" value="ECO:0007669"/>
    <property type="project" value="TreeGrafter"/>
</dbReference>
<comment type="cofactor">
    <cofactor evidence="1">
        <name>Mg(2+)</name>
        <dbReference type="ChEBI" id="CHEBI:18420"/>
    </cofactor>
</comment>
<organism evidence="5 6">
    <name type="scientific">Methylogaea oryzae</name>
    <dbReference type="NCBI Taxonomy" id="1295382"/>
    <lineage>
        <taxon>Bacteria</taxon>
        <taxon>Pseudomonadati</taxon>
        <taxon>Pseudomonadota</taxon>
        <taxon>Gammaproteobacteria</taxon>
        <taxon>Methylococcales</taxon>
        <taxon>Methylococcaceae</taxon>
        <taxon>Methylogaea</taxon>
    </lineage>
</organism>
<dbReference type="EMBL" id="AP019782">
    <property type="protein sequence ID" value="BBL70205.1"/>
    <property type="molecule type" value="Genomic_DNA"/>
</dbReference>
<evidence type="ECO:0000259" key="4">
    <source>
        <dbReference type="PROSITE" id="PS50887"/>
    </source>
</evidence>
<evidence type="ECO:0000313" key="6">
    <source>
        <dbReference type="Proteomes" id="UP000824988"/>
    </source>
</evidence>
<evidence type="ECO:0000256" key="3">
    <source>
        <dbReference type="ARBA" id="ARBA00034247"/>
    </source>
</evidence>
<dbReference type="GO" id="GO:1902201">
    <property type="term" value="P:negative regulation of bacterial-type flagellum-dependent cell motility"/>
    <property type="evidence" value="ECO:0007669"/>
    <property type="project" value="TreeGrafter"/>
</dbReference>
<name>A0A8D4VLU9_9GAMM</name>
<dbReference type="Proteomes" id="UP000824988">
    <property type="component" value="Chromosome"/>
</dbReference>
<reference evidence="5" key="1">
    <citation type="submission" date="2019-06" db="EMBL/GenBank/DDBJ databases">
        <title>Complete genome sequence of Methylogaea oryzae strain JCM16910.</title>
        <authorList>
            <person name="Asakawa S."/>
        </authorList>
    </citation>
    <scope>NUCLEOTIDE SEQUENCE</scope>
    <source>
        <strain evidence="5">E10</strain>
    </source>
</reference>
<dbReference type="Pfam" id="PF00990">
    <property type="entry name" value="GGDEF"/>
    <property type="match status" value="1"/>
</dbReference>
<gene>
    <name evidence="5" type="ORF">MoryE10_08110</name>
</gene>
<dbReference type="GO" id="GO:0052621">
    <property type="term" value="F:diguanylate cyclase activity"/>
    <property type="evidence" value="ECO:0007669"/>
    <property type="project" value="UniProtKB-EC"/>
</dbReference>
<dbReference type="NCBIfam" id="TIGR00254">
    <property type="entry name" value="GGDEF"/>
    <property type="match status" value="1"/>
</dbReference>
<keyword evidence="6" id="KW-1185">Reference proteome</keyword>
<dbReference type="InterPro" id="IPR000160">
    <property type="entry name" value="GGDEF_dom"/>
</dbReference>
<dbReference type="PROSITE" id="PS50887">
    <property type="entry name" value="GGDEF"/>
    <property type="match status" value="1"/>
</dbReference>
<dbReference type="EC" id="2.7.7.65" evidence="2"/>
<dbReference type="CDD" id="cd01949">
    <property type="entry name" value="GGDEF"/>
    <property type="match status" value="1"/>
</dbReference>
<dbReference type="InterPro" id="IPR029787">
    <property type="entry name" value="Nucleotide_cyclase"/>
</dbReference>
<sequence length="299" mass="32768">MNQQYGNIVSFPRRSKYAELTPTPAKAATPVDLSSALQTTLITDQLVPLFFDLVAPIGLLDGFEYSLPRLNMRLSGGHAGTYRASYNLLLEGESLGEFTASRQYPHADFELKQLEGLLTQLIYPLRNTLLYHQALVDAHTDSLTGVGNRAALQSGLAREWKVACRQFAPLSLIAVDLDHFKQVNDAHGHPCGDQVLITVTQCIKHVVRGSDLVYRYGGEEFMILAPDTATEGAATLAERIRHQVEIMPCPTEQGDVNVTVSVGVATLASGESERHLVARADQALYQAKNEGRNRVVLAK</sequence>
<accession>A0A8D4VLU9</accession>
<proteinExistence type="predicted"/>